<evidence type="ECO:0000256" key="6">
    <source>
        <dbReference type="SAM" id="Phobius"/>
    </source>
</evidence>
<evidence type="ECO:0000256" key="3">
    <source>
        <dbReference type="ARBA" id="ARBA00022692"/>
    </source>
</evidence>
<protein>
    <submittedName>
        <fullName evidence="7">LysE family transporter</fullName>
    </submittedName>
</protein>
<feature type="transmembrane region" description="Helical" evidence="6">
    <location>
        <begin position="164"/>
        <end position="184"/>
    </location>
</feature>
<feature type="transmembrane region" description="Helical" evidence="6">
    <location>
        <begin position="6"/>
        <end position="30"/>
    </location>
</feature>
<proteinExistence type="predicted"/>
<keyword evidence="4 6" id="KW-1133">Transmembrane helix</keyword>
<evidence type="ECO:0000256" key="5">
    <source>
        <dbReference type="ARBA" id="ARBA00023136"/>
    </source>
</evidence>
<dbReference type="PANTHER" id="PTHR30086:SF20">
    <property type="entry name" value="ARGININE EXPORTER PROTEIN ARGO-RELATED"/>
    <property type="match status" value="1"/>
</dbReference>
<evidence type="ECO:0000256" key="2">
    <source>
        <dbReference type="ARBA" id="ARBA00022475"/>
    </source>
</evidence>
<sequence length="261" mass="27636">MRYMLTVLLTGLLTTMALIVAIGPQSAFLLRQGLRRDRVVLAASCCLIGDIVLIAAGVAGVGAILDYAPWLLDVIRWLGVAYLTWFAVKSFRSAARPQNTAVLSGAKDHEAAGPHFPGGGGEVLPERRTEETVHVAMTSQLPVVDPQEQTAAVKTKQQVKVTNVSKISTVAGTGLMLSVLNPHAWVDSLVVLGTMANAFGPEKWWFALGAVLASVIWLSALAGGSAVLAKVLNKPRTWQIIDIVVGVTMLIVAGVLAFSGF</sequence>
<evidence type="ECO:0000313" key="8">
    <source>
        <dbReference type="Proteomes" id="UP000460157"/>
    </source>
</evidence>
<feature type="transmembrane region" description="Helical" evidence="6">
    <location>
        <begin position="240"/>
        <end position="259"/>
    </location>
</feature>
<feature type="transmembrane region" description="Helical" evidence="6">
    <location>
        <begin position="39"/>
        <end position="64"/>
    </location>
</feature>
<dbReference type="AlphaFoldDB" id="A0A7K1UET6"/>
<keyword evidence="8" id="KW-1185">Reference proteome</keyword>
<dbReference type="PANTHER" id="PTHR30086">
    <property type="entry name" value="ARGININE EXPORTER PROTEIN ARGO"/>
    <property type="match status" value="1"/>
</dbReference>
<dbReference type="EMBL" id="WRPM01000007">
    <property type="protein sequence ID" value="MVT24978.1"/>
    <property type="molecule type" value="Genomic_DNA"/>
</dbReference>
<evidence type="ECO:0000313" key="7">
    <source>
        <dbReference type="EMBL" id="MVT24978.1"/>
    </source>
</evidence>
<comment type="caution">
    <text evidence="7">The sequence shown here is derived from an EMBL/GenBank/DDBJ whole genome shotgun (WGS) entry which is preliminary data.</text>
</comment>
<dbReference type="InterPro" id="IPR001123">
    <property type="entry name" value="LeuE-type"/>
</dbReference>
<evidence type="ECO:0000256" key="4">
    <source>
        <dbReference type="ARBA" id="ARBA00022989"/>
    </source>
</evidence>
<gene>
    <name evidence="7" type="ORF">GNZ21_01130</name>
</gene>
<keyword evidence="5 6" id="KW-0472">Membrane</keyword>
<keyword evidence="3 6" id="KW-0812">Transmembrane</keyword>
<name>A0A7K1UET6_9MICC</name>
<feature type="transmembrane region" description="Helical" evidence="6">
    <location>
        <begin position="204"/>
        <end position="228"/>
    </location>
</feature>
<dbReference type="GO" id="GO:0005886">
    <property type="term" value="C:plasma membrane"/>
    <property type="evidence" value="ECO:0007669"/>
    <property type="project" value="UniProtKB-SubCell"/>
</dbReference>
<accession>A0A7K1UET6</accession>
<dbReference type="Proteomes" id="UP000460157">
    <property type="component" value="Unassembled WGS sequence"/>
</dbReference>
<comment type="subcellular location">
    <subcellularLocation>
        <location evidence="1">Cell membrane</location>
        <topology evidence="1">Multi-pass membrane protein</topology>
    </subcellularLocation>
</comment>
<dbReference type="Pfam" id="PF01810">
    <property type="entry name" value="LysE"/>
    <property type="match status" value="1"/>
</dbReference>
<organism evidence="7 8">
    <name type="scientific">Nesterenkonia alkaliphila</name>
    <dbReference type="NCBI Taxonomy" id="1463631"/>
    <lineage>
        <taxon>Bacteria</taxon>
        <taxon>Bacillati</taxon>
        <taxon>Actinomycetota</taxon>
        <taxon>Actinomycetes</taxon>
        <taxon>Micrococcales</taxon>
        <taxon>Micrococcaceae</taxon>
        <taxon>Nesterenkonia</taxon>
    </lineage>
</organism>
<keyword evidence="2" id="KW-1003">Cell membrane</keyword>
<reference evidence="7 8" key="1">
    <citation type="submission" date="2019-12" db="EMBL/GenBank/DDBJ databases">
        <title>Nesterenkonia muleiensis sp. nov., a novel actinobacterium isolated from sap of Populus euphratica.</title>
        <authorList>
            <person name="Wang R."/>
        </authorList>
    </citation>
    <scope>NUCLEOTIDE SEQUENCE [LARGE SCALE GENOMIC DNA]</scope>
    <source>
        <strain evidence="7 8">F10</strain>
    </source>
</reference>
<dbReference type="GO" id="GO:0015171">
    <property type="term" value="F:amino acid transmembrane transporter activity"/>
    <property type="evidence" value="ECO:0007669"/>
    <property type="project" value="TreeGrafter"/>
</dbReference>
<evidence type="ECO:0000256" key="1">
    <source>
        <dbReference type="ARBA" id="ARBA00004651"/>
    </source>
</evidence>